<evidence type="ECO:0000256" key="1">
    <source>
        <dbReference type="SAM" id="Phobius"/>
    </source>
</evidence>
<gene>
    <name evidence="2" type="ORF">E1I69_19240</name>
</gene>
<keyword evidence="1" id="KW-0472">Membrane</keyword>
<dbReference type="Proteomes" id="UP000306477">
    <property type="component" value="Unassembled WGS sequence"/>
</dbReference>
<protein>
    <submittedName>
        <fullName evidence="2">Uncharacterized protein</fullName>
    </submittedName>
</protein>
<reference evidence="2 3" key="1">
    <citation type="journal article" date="2019" name="Indoor Air">
        <title>Impacts of indoor surface finishes on bacterial viability.</title>
        <authorList>
            <person name="Hu J."/>
            <person name="Maamar S.B."/>
            <person name="Glawe A.J."/>
            <person name="Gottel N."/>
            <person name="Gilbert J.A."/>
            <person name="Hartmann E.M."/>
        </authorList>
    </citation>
    <scope>NUCLEOTIDE SEQUENCE [LARGE SCALE GENOMIC DNA]</scope>
    <source>
        <strain evidence="2 3">AF060A6</strain>
    </source>
</reference>
<keyword evidence="3" id="KW-1185">Reference proteome</keyword>
<keyword evidence="1" id="KW-0812">Transmembrane</keyword>
<accession>A0A4S3PLM7</accession>
<proteinExistence type="predicted"/>
<sequence length="68" mass="7331">MVKRRVGISFIAISTILIAVNYLSEAIGGAPVGNSISTLSLLLLLAGLCYLSWGEYEEYKKGTRHSGK</sequence>
<evidence type="ECO:0000313" key="3">
    <source>
        <dbReference type="Proteomes" id="UP000306477"/>
    </source>
</evidence>
<dbReference type="AlphaFoldDB" id="A0A4S3PLM7"/>
<feature type="transmembrane region" description="Helical" evidence="1">
    <location>
        <begin position="7"/>
        <end position="24"/>
    </location>
</feature>
<evidence type="ECO:0000313" key="2">
    <source>
        <dbReference type="EMBL" id="THE10349.1"/>
    </source>
</evidence>
<keyword evidence="1" id="KW-1133">Transmembrane helix</keyword>
<feature type="transmembrane region" description="Helical" evidence="1">
    <location>
        <begin position="36"/>
        <end position="54"/>
    </location>
</feature>
<comment type="caution">
    <text evidence="2">The sequence shown here is derived from an EMBL/GenBank/DDBJ whole genome shotgun (WGS) entry which is preliminary data.</text>
</comment>
<dbReference type="RefSeq" id="WP_161974944.1">
    <property type="nucleotide sequence ID" value="NZ_SLUB01000049.1"/>
</dbReference>
<organism evidence="2 3">
    <name type="scientific">Bacillus timonensis</name>
    <dbReference type="NCBI Taxonomy" id="1033734"/>
    <lineage>
        <taxon>Bacteria</taxon>
        <taxon>Bacillati</taxon>
        <taxon>Bacillota</taxon>
        <taxon>Bacilli</taxon>
        <taxon>Bacillales</taxon>
        <taxon>Bacillaceae</taxon>
        <taxon>Bacillus</taxon>
    </lineage>
</organism>
<name>A0A4S3PLM7_9BACI</name>
<dbReference type="EMBL" id="SLUB01000049">
    <property type="protein sequence ID" value="THE10349.1"/>
    <property type="molecule type" value="Genomic_DNA"/>
</dbReference>